<keyword evidence="4" id="KW-1134">Transmembrane beta strand</keyword>
<evidence type="ECO:0000256" key="7">
    <source>
        <dbReference type="ARBA" id="ARBA00023237"/>
    </source>
</evidence>
<keyword evidence="5" id="KW-0812">Transmembrane</keyword>
<dbReference type="GO" id="GO:0015562">
    <property type="term" value="F:efflux transmembrane transporter activity"/>
    <property type="evidence" value="ECO:0007669"/>
    <property type="project" value="InterPro"/>
</dbReference>
<dbReference type="Pfam" id="PF02321">
    <property type="entry name" value="OEP"/>
    <property type="match status" value="2"/>
</dbReference>
<dbReference type="AlphaFoldDB" id="E6K597"/>
<evidence type="ECO:0000256" key="2">
    <source>
        <dbReference type="ARBA" id="ARBA00007613"/>
    </source>
</evidence>
<comment type="similarity">
    <text evidence="2">Belongs to the outer membrane factor (OMF) (TC 1.B.17) family.</text>
</comment>
<evidence type="ECO:0000256" key="4">
    <source>
        <dbReference type="ARBA" id="ARBA00022452"/>
    </source>
</evidence>
<evidence type="ECO:0000313" key="9">
    <source>
        <dbReference type="Proteomes" id="UP000003112"/>
    </source>
</evidence>
<evidence type="ECO:0000256" key="6">
    <source>
        <dbReference type="ARBA" id="ARBA00023136"/>
    </source>
</evidence>
<reference evidence="8 9" key="1">
    <citation type="submission" date="2010-10" db="EMBL/GenBank/DDBJ databases">
        <authorList>
            <person name="Muzny D."/>
            <person name="Qin X."/>
            <person name="Deng J."/>
            <person name="Jiang H."/>
            <person name="Liu Y."/>
            <person name="Qu J."/>
            <person name="Song X.-Z."/>
            <person name="Zhang L."/>
            <person name="Thornton R."/>
            <person name="Coyle M."/>
            <person name="Francisco L."/>
            <person name="Jackson L."/>
            <person name="Javaid M."/>
            <person name="Korchina V."/>
            <person name="Kovar C."/>
            <person name="Mata R."/>
            <person name="Mathew T."/>
            <person name="Ngo R."/>
            <person name="Nguyen L."/>
            <person name="Nguyen N."/>
            <person name="Okwuonu G."/>
            <person name="Ongeri F."/>
            <person name="Pham C."/>
            <person name="Simmons D."/>
            <person name="Wilczek-Boney K."/>
            <person name="Hale W."/>
            <person name="Jakkamsetti A."/>
            <person name="Pham P."/>
            <person name="Ruth R."/>
            <person name="San Lucas F."/>
            <person name="Warren J."/>
            <person name="Zhang J."/>
            <person name="Zhao Z."/>
            <person name="Zhou C."/>
            <person name="Zhu D."/>
            <person name="Lee S."/>
            <person name="Bess C."/>
            <person name="Blankenburg K."/>
            <person name="Forbes L."/>
            <person name="Fu Q."/>
            <person name="Gubbala S."/>
            <person name="Hirani K."/>
            <person name="Jayaseelan J.C."/>
            <person name="Lara F."/>
            <person name="Munidasa M."/>
            <person name="Palculict T."/>
            <person name="Patil S."/>
            <person name="Pu L.-L."/>
            <person name="Saada N."/>
            <person name="Tang L."/>
            <person name="Weissenberger G."/>
            <person name="Zhu Y."/>
            <person name="Hemphill L."/>
            <person name="Shang Y."/>
            <person name="Youmans B."/>
            <person name="Ayvaz T."/>
            <person name="Ross M."/>
            <person name="Santibanez J."/>
            <person name="Aqrawi P."/>
            <person name="Gross S."/>
            <person name="Joshi V."/>
            <person name="Fowler G."/>
            <person name="Nazareth L."/>
            <person name="Reid J."/>
            <person name="Worley K."/>
            <person name="Petrosino J."/>
            <person name="Highlander S."/>
            <person name="Gibbs R."/>
        </authorList>
    </citation>
    <scope>NUCLEOTIDE SEQUENCE [LARGE SCALE GENOMIC DNA]</scope>
    <source>
        <strain evidence="8 9">ATCC 33574</strain>
    </source>
</reference>
<evidence type="ECO:0000256" key="1">
    <source>
        <dbReference type="ARBA" id="ARBA00004442"/>
    </source>
</evidence>
<dbReference type="STRING" id="873513.HMPREF6485_0941"/>
<proteinExistence type="inferred from homology"/>
<dbReference type="HOGENOM" id="CLU_012817_11_1_10"/>
<sequence length="437" mass="49527">MKRELNILLWSLLGLSAAAQQPWSMNRCVAYAVEHATDVARRQLELRQRQADSRTAWLDFLPSVEAQVNGQYSWGRNINPETNTYNNVTTFNNYYQISASMLLFDGGRTLNAFRQARLAKTGAATAVERAQDERAVEVMAKYVDAVYTQRSIGLAEEKLRDSQALLKKTHRLFELGEKSRPDVVQLESQVAEDDYNLLHQQHAARKALLALKSAMNYPTADTLVLDDGLAEDGGQEVQHFHSGGGTAAVRMAEYSVENARLEWHVRRAELLPSLRLGGGFSTNYYKNLSEKGNLAPFGAQFHNNMGEYVYLTLSIPVFSPSTWRKARQAKTAYRLAQWEVADERRKLADAIAGAVMDRDGYAREVAQMGRKVASDSLAWHLSHRKYEEGMLSTFDLHTAGQTLLESRIRLLQMQMMLVLKQKLVDYYTKNQPLWTLK</sequence>
<keyword evidence="9" id="KW-1185">Reference proteome</keyword>
<evidence type="ECO:0000256" key="3">
    <source>
        <dbReference type="ARBA" id="ARBA00022448"/>
    </source>
</evidence>
<dbReference type="InterPro" id="IPR003423">
    <property type="entry name" value="OMP_efflux"/>
</dbReference>
<dbReference type="EMBL" id="AEPD01000017">
    <property type="protein sequence ID" value="EFU31225.1"/>
    <property type="molecule type" value="Genomic_DNA"/>
</dbReference>
<dbReference type="GO" id="GO:1990281">
    <property type="term" value="C:efflux pump complex"/>
    <property type="evidence" value="ECO:0007669"/>
    <property type="project" value="TreeGrafter"/>
</dbReference>
<dbReference type="GeneID" id="93535808"/>
<evidence type="ECO:0000256" key="5">
    <source>
        <dbReference type="ARBA" id="ARBA00022692"/>
    </source>
</evidence>
<keyword evidence="7" id="KW-0998">Cell outer membrane</keyword>
<evidence type="ECO:0000313" key="8">
    <source>
        <dbReference type="EMBL" id="EFU31225.1"/>
    </source>
</evidence>
<comment type="caution">
    <text evidence="8">The sequence shown here is derived from an EMBL/GenBank/DDBJ whole genome shotgun (WGS) entry which is preliminary data.</text>
</comment>
<accession>E6K597</accession>
<dbReference type="GO" id="GO:0009279">
    <property type="term" value="C:cell outer membrane"/>
    <property type="evidence" value="ECO:0007669"/>
    <property type="project" value="UniProtKB-SubCell"/>
</dbReference>
<keyword evidence="6" id="KW-0472">Membrane</keyword>
<dbReference type="SUPFAM" id="SSF56954">
    <property type="entry name" value="Outer membrane efflux proteins (OEP)"/>
    <property type="match status" value="1"/>
</dbReference>
<dbReference type="eggNOG" id="COG1538">
    <property type="taxonomic scope" value="Bacteria"/>
</dbReference>
<dbReference type="GO" id="GO:0015288">
    <property type="term" value="F:porin activity"/>
    <property type="evidence" value="ECO:0007669"/>
    <property type="project" value="TreeGrafter"/>
</dbReference>
<name>E6K597_9BACT</name>
<comment type="subcellular location">
    <subcellularLocation>
        <location evidence="1">Cell outer membrane</location>
    </subcellularLocation>
</comment>
<gene>
    <name evidence="8" type="ORF">HMPREF6485_0941</name>
</gene>
<dbReference type="RefSeq" id="WP_004344892.1">
    <property type="nucleotide sequence ID" value="NZ_GL586311.1"/>
</dbReference>
<dbReference type="Proteomes" id="UP000003112">
    <property type="component" value="Unassembled WGS sequence"/>
</dbReference>
<dbReference type="PANTHER" id="PTHR30026">
    <property type="entry name" value="OUTER MEMBRANE PROTEIN TOLC"/>
    <property type="match status" value="1"/>
</dbReference>
<protein>
    <submittedName>
        <fullName evidence="8">Outer membrane efflux protein</fullName>
    </submittedName>
</protein>
<organism evidence="8 9">
    <name type="scientific">Segatella buccae ATCC 33574</name>
    <dbReference type="NCBI Taxonomy" id="873513"/>
    <lineage>
        <taxon>Bacteria</taxon>
        <taxon>Pseudomonadati</taxon>
        <taxon>Bacteroidota</taxon>
        <taxon>Bacteroidia</taxon>
        <taxon>Bacteroidales</taxon>
        <taxon>Prevotellaceae</taxon>
        <taxon>Segatella</taxon>
    </lineage>
</organism>
<dbReference type="PANTHER" id="PTHR30026:SF20">
    <property type="entry name" value="OUTER MEMBRANE PROTEIN TOLC"/>
    <property type="match status" value="1"/>
</dbReference>
<dbReference type="Gene3D" id="1.20.1600.10">
    <property type="entry name" value="Outer membrane efflux proteins (OEP)"/>
    <property type="match status" value="1"/>
</dbReference>
<dbReference type="InterPro" id="IPR051906">
    <property type="entry name" value="TolC-like"/>
</dbReference>
<keyword evidence="3" id="KW-0813">Transport</keyword>